<keyword evidence="1" id="KW-1133">Transmembrane helix</keyword>
<name>A0A1J1HY30_9DIPT</name>
<keyword evidence="1" id="KW-0812">Transmembrane</keyword>
<accession>A0A1J1HY30</accession>
<evidence type="ECO:0000256" key="1">
    <source>
        <dbReference type="SAM" id="Phobius"/>
    </source>
</evidence>
<dbReference type="EMBL" id="CVRI01000024">
    <property type="protein sequence ID" value="CRK92244.1"/>
    <property type="molecule type" value="Genomic_DNA"/>
</dbReference>
<reference evidence="2 3" key="1">
    <citation type="submission" date="2015-04" db="EMBL/GenBank/DDBJ databases">
        <authorList>
            <person name="Syromyatnikov M.Y."/>
            <person name="Popov V.N."/>
        </authorList>
    </citation>
    <scope>NUCLEOTIDE SEQUENCE [LARGE SCALE GENOMIC DNA]</scope>
</reference>
<sequence>MCLLFGFTNYFELYLAIKLMFYVIEVANRNVKGICLVFDQSEERKSRTFCFLPTLFIVEAFTLVFGISSPEPIDGIFLTFKVEVYGRAIEIMMRDRDSKKEEGSNFSCKTK</sequence>
<protein>
    <submittedName>
        <fullName evidence="2">CLUMA_CG005785, isoform A</fullName>
    </submittedName>
</protein>
<keyword evidence="1" id="KW-0472">Membrane</keyword>
<evidence type="ECO:0000313" key="3">
    <source>
        <dbReference type="Proteomes" id="UP000183832"/>
    </source>
</evidence>
<keyword evidence="3" id="KW-1185">Reference proteome</keyword>
<feature type="transmembrane region" description="Helical" evidence="1">
    <location>
        <begin position="49"/>
        <end position="68"/>
    </location>
</feature>
<proteinExistence type="predicted"/>
<evidence type="ECO:0000313" key="2">
    <source>
        <dbReference type="EMBL" id="CRK92244.1"/>
    </source>
</evidence>
<gene>
    <name evidence="2" type="ORF">CLUMA_CG005785</name>
</gene>
<dbReference type="Proteomes" id="UP000183832">
    <property type="component" value="Unassembled WGS sequence"/>
</dbReference>
<organism evidence="2 3">
    <name type="scientific">Clunio marinus</name>
    <dbReference type="NCBI Taxonomy" id="568069"/>
    <lineage>
        <taxon>Eukaryota</taxon>
        <taxon>Metazoa</taxon>
        <taxon>Ecdysozoa</taxon>
        <taxon>Arthropoda</taxon>
        <taxon>Hexapoda</taxon>
        <taxon>Insecta</taxon>
        <taxon>Pterygota</taxon>
        <taxon>Neoptera</taxon>
        <taxon>Endopterygota</taxon>
        <taxon>Diptera</taxon>
        <taxon>Nematocera</taxon>
        <taxon>Chironomoidea</taxon>
        <taxon>Chironomidae</taxon>
        <taxon>Clunio</taxon>
    </lineage>
</organism>
<dbReference type="AlphaFoldDB" id="A0A1J1HY30"/>